<dbReference type="GO" id="GO:0051301">
    <property type="term" value="P:cell division"/>
    <property type="evidence" value="ECO:0007669"/>
    <property type="project" value="UniProtKB-KW"/>
</dbReference>
<feature type="coiled-coil region" evidence="1">
    <location>
        <begin position="268"/>
        <end position="309"/>
    </location>
</feature>
<dbReference type="GO" id="GO:0006302">
    <property type="term" value="P:double-strand break repair"/>
    <property type="evidence" value="ECO:0007669"/>
    <property type="project" value="TreeGrafter"/>
</dbReference>
<protein>
    <submittedName>
        <fullName evidence="2">Cell division protein MukB</fullName>
    </submittedName>
</protein>
<evidence type="ECO:0000313" key="3">
    <source>
        <dbReference type="Proteomes" id="UP000187465"/>
    </source>
</evidence>
<proteinExistence type="predicted"/>
<keyword evidence="1" id="KW-0175">Coiled coil</keyword>
<dbReference type="Gene3D" id="3.40.50.300">
    <property type="entry name" value="P-loop containing nucleotide triphosphate hydrolases"/>
    <property type="match status" value="2"/>
</dbReference>
<dbReference type="Proteomes" id="UP000187465">
    <property type="component" value="Unassembled WGS sequence"/>
</dbReference>
<dbReference type="EMBL" id="MKQP01000014">
    <property type="protein sequence ID" value="OMD33199.1"/>
    <property type="molecule type" value="Genomic_DNA"/>
</dbReference>
<keyword evidence="2" id="KW-0131">Cell cycle</keyword>
<feature type="coiled-coil region" evidence="1">
    <location>
        <begin position="660"/>
        <end position="717"/>
    </location>
</feature>
<dbReference type="InterPro" id="IPR027417">
    <property type="entry name" value="P-loop_NTPase"/>
</dbReference>
<dbReference type="Pfam" id="PF13558">
    <property type="entry name" value="SbcC_Walker_B"/>
    <property type="match status" value="1"/>
</dbReference>
<reference evidence="2 3" key="1">
    <citation type="submission" date="2016-10" db="EMBL/GenBank/DDBJ databases">
        <title>Paenibacillus species isolates.</title>
        <authorList>
            <person name="Beno S.M."/>
        </authorList>
    </citation>
    <scope>NUCLEOTIDE SEQUENCE [LARGE SCALE GENOMIC DNA]</scope>
    <source>
        <strain evidence="2 3">FSL H7-0604</strain>
    </source>
</reference>
<dbReference type="PANTHER" id="PTHR32182">
    <property type="entry name" value="DNA REPLICATION AND REPAIR PROTEIN RECF"/>
    <property type="match status" value="1"/>
</dbReference>
<dbReference type="PANTHER" id="PTHR32182:SF0">
    <property type="entry name" value="DNA REPLICATION AND REPAIR PROTEIN RECF"/>
    <property type="match status" value="1"/>
</dbReference>
<keyword evidence="2" id="KW-0132">Cell division</keyword>
<dbReference type="AlphaFoldDB" id="A0A1R0XDP5"/>
<evidence type="ECO:0000256" key="1">
    <source>
        <dbReference type="SAM" id="Coils"/>
    </source>
</evidence>
<evidence type="ECO:0000313" key="2">
    <source>
        <dbReference type="EMBL" id="OMD33199.1"/>
    </source>
</evidence>
<name>A0A1R0XDP5_9BACL</name>
<comment type="caution">
    <text evidence="2">The sequence shown here is derived from an EMBL/GenBank/DDBJ whole genome shotgun (WGS) entry which is preliminary data.</text>
</comment>
<sequence>MMMKKLCRIRLINWHYFVNETVNVNGSFLISGENTAGKSTILDAIQLVLTTNNRKFNTAANEKSNRDLKGYVRCKIGNEDRTYIRTGSVITYVALEFYEEKGAKCFTLGVKIDSPDEESKLTTKWFREEGRLEELSFLTGGRPSIAEEFRKNDKKVQLISQISEAKSKFGQRLGNLEERFFDMIPKSLAFKPMDNVKDFINKFILSEKVIEVATLKNNIAALSELEDLMEVTKEKILELHTMLTKNSDITAKEREIKTNEILIKKADIEAKKLDCEQLEKNLHTCEQRLKAEQDSEDALRKMLNNERERLTNLHISIHQNETTLLINETKHRIDMLAMDLRTYELNNKKLQNMLNIVAVALNLLKKYDVFILSKEDLINVGSADCGTEDKSQIVYQLKKEIQRLVGDFNSDIFRTSELLKQYKNSKVTIENEIKNLKNRKFTYPENTLRLKSAIEKEFSNLEINSEVRIFSDLLDITDLRWQNAVEGYLNSQRFYIIVEPQHYKVALEVYNRIKREVHTVGLVNTSKLDINSVADINSLAYVIKCEHRYAKAYAIYLLNRVIRCDSVQSMKDHKVAITSDAMLYQNYAVRKIDEKIYNTPFIGTFALEIQLKKNQEDLEILIDDIKDSNQKLTIFLQLLDHLNTCKIDVLEENLNAPEELKKIQELIANENIELKKAEANPGYIEIQFQIDECNRVVDNLEEQHTASNKKIGELEKTLKINNNDIENMIGTISSLEKNFNSLCEKEAEATDLGLHKYNEQIKIKSPVTIVQNFSPRKAGLENERTKYCDELVKLQANYCSKYDCDLGSGYEQMDEYIKEHHRLDSSDIIKYGEDLKKAKDNCQLEFKESFLARLKENIENAKLEFKNLNAALRDIYYGEDSYKFELTHNKKKESIYQMIISKNNEAGFNLWSSSFEDEYKEEMEDLFAKLTAHDDKGEKVLAEYTDYRSYLDYDIIVEKKDGTVQRFSKIYGEKSGGETQTPYYVAIAASFVQLYKLGDTIRIIMLDEAFDKMDDNRIISMMDFFNSQNFQIILATPPSKIEIIGEKVDTILMAMRDGTTSIVEEYDL</sequence>
<dbReference type="Pfam" id="PF13555">
    <property type="entry name" value="AAA_29"/>
    <property type="match status" value="1"/>
</dbReference>
<feature type="coiled-coil region" evidence="1">
    <location>
        <begin position="844"/>
        <end position="871"/>
    </location>
</feature>
<organism evidence="2 3">
    <name type="scientific">Paenibacillus odorifer</name>
    <dbReference type="NCBI Taxonomy" id="189426"/>
    <lineage>
        <taxon>Bacteria</taxon>
        <taxon>Bacillati</taxon>
        <taxon>Bacillota</taxon>
        <taxon>Bacilli</taxon>
        <taxon>Bacillales</taxon>
        <taxon>Paenibacillaceae</taxon>
        <taxon>Paenibacillus</taxon>
    </lineage>
</organism>
<accession>A0A1R0XDP5</accession>
<gene>
    <name evidence="2" type="ORF">BJP51_12615</name>
</gene>
<dbReference type="SUPFAM" id="SSF52540">
    <property type="entry name" value="P-loop containing nucleoside triphosphate hydrolases"/>
    <property type="match status" value="1"/>
</dbReference>
<dbReference type="GO" id="GO:0000731">
    <property type="term" value="P:DNA synthesis involved in DNA repair"/>
    <property type="evidence" value="ECO:0007669"/>
    <property type="project" value="TreeGrafter"/>
</dbReference>